<reference evidence="6" key="2">
    <citation type="journal article" date="2023" name="Nat. Commun.">
        <title>Cultivation of marine bacteria of the SAR202 clade.</title>
        <authorList>
            <person name="Lim Y."/>
            <person name="Seo J.H."/>
            <person name="Giovannoni S.J."/>
            <person name="Kang I."/>
            <person name="Cho J.C."/>
        </authorList>
    </citation>
    <scope>NUCLEOTIDE SEQUENCE</scope>
    <source>
        <strain evidence="6">JH1073</strain>
    </source>
</reference>
<evidence type="ECO:0000313" key="7">
    <source>
        <dbReference type="Proteomes" id="UP001219901"/>
    </source>
</evidence>
<accession>A0AAJ5ZEM1</accession>
<sequence>MTELEQRIGGGAIESAVEAAKLASDAARTTEQLIEALATFMQYNPDDDDQITVPNVTVKEMKSTLAVARLGSFTEAAKAMGVSQPGLSRQVQRVEKIYGFKIFDRSVRSSPITPRGTLIIEAFSDSLSSLARSQSAVDKLS</sequence>
<evidence type="ECO:0000313" key="8">
    <source>
        <dbReference type="Proteomes" id="UP001321249"/>
    </source>
</evidence>
<comment type="similarity">
    <text evidence="1">Belongs to the LysR transcriptional regulatory family.</text>
</comment>
<feature type="domain" description="HTH lysR-type" evidence="4">
    <location>
        <begin position="60"/>
        <end position="116"/>
    </location>
</feature>
<reference evidence="7 8" key="1">
    <citation type="submission" date="2019-11" db="EMBL/GenBank/DDBJ databases">
        <authorList>
            <person name="Cho J.-C."/>
        </authorList>
    </citation>
    <scope>NUCLEOTIDE SEQUENCE [LARGE SCALE GENOMIC DNA]</scope>
    <source>
        <strain evidence="6 7">JH1073</strain>
        <strain evidence="5 8">JH702</strain>
    </source>
</reference>
<dbReference type="Proteomes" id="UP001321249">
    <property type="component" value="Unassembled WGS sequence"/>
</dbReference>
<dbReference type="PANTHER" id="PTHR30126:SF39">
    <property type="entry name" value="HTH-TYPE TRANSCRIPTIONAL REGULATOR CYSL"/>
    <property type="match status" value="1"/>
</dbReference>
<dbReference type="PRINTS" id="PR00039">
    <property type="entry name" value="HTHLYSR"/>
</dbReference>
<keyword evidence="3" id="KW-0804">Transcription</keyword>
<reference evidence="7" key="3">
    <citation type="submission" date="2023-06" db="EMBL/GenBank/DDBJ databases">
        <title>Pangenomics reveal diversification of enzyme families and niche specialization in globally abundant SAR202 bacteria.</title>
        <authorList>
            <person name="Saw J.H.W."/>
        </authorList>
    </citation>
    <scope>NUCLEOTIDE SEQUENCE [LARGE SCALE GENOMIC DNA]</scope>
    <source>
        <strain evidence="7">JH1073</strain>
    </source>
</reference>
<dbReference type="SUPFAM" id="SSF46785">
    <property type="entry name" value="Winged helix' DNA-binding domain"/>
    <property type="match status" value="1"/>
</dbReference>
<evidence type="ECO:0000313" key="5">
    <source>
        <dbReference type="EMBL" id="MDG0865457.1"/>
    </source>
</evidence>
<keyword evidence="7" id="KW-1185">Reference proteome</keyword>
<name>A0AAJ5ZEM1_9CHLR</name>
<dbReference type="InterPro" id="IPR000847">
    <property type="entry name" value="LysR_HTH_N"/>
</dbReference>
<keyword evidence="2" id="KW-0805">Transcription regulation</keyword>
<dbReference type="GO" id="GO:0003700">
    <property type="term" value="F:DNA-binding transcription factor activity"/>
    <property type="evidence" value="ECO:0007669"/>
    <property type="project" value="InterPro"/>
</dbReference>
<dbReference type="PANTHER" id="PTHR30126">
    <property type="entry name" value="HTH-TYPE TRANSCRIPTIONAL REGULATOR"/>
    <property type="match status" value="1"/>
</dbReference>
<dbReference type="EMBL" id="WMBE01000001">
    <property type="protein sequence ID" value="MDG0865457.1"/>
    <property type="molecule type" value="Genomic_DNA"/>
</dbReference>
<evidence type="ECO:0000259" key="4">
    <source>
        <dbReference type="Pfam" id="PF00126"/>
    </source>
</evidence>
<dbReference type="EMBL" id="CP046147">
    <property type="protein sequence ID" value="WFG39789.1"/>
    <property type="molecule type" value="Genomic_DNA"/>
</dbReference>
<dbReference type="RefSeq" id="WP_342823850.1">
    <property type="nucleotide sequence ID" value="NZ_CP046146.1"/>
</dbReference>
<dbReference type="InterPro" id="IPR036390">
    <property type="entry name" value="WH_DNA-bd_sf"/>
</dbReference>
<gene>
    <name evidence="5" type="ORF">GKO46_00015</name>
    <name evidence="6" type="ORF">GKO48_09205</name>
</gene>
<evidence type="ECO:0000256" key="2">
    <source>
        <dbReference type="ARBA" id="ARBA00023015"/>
    </source>
</evidence>
<protein>
    <submittedName>
        <fullName evidence="6">LysR family transcriptional regulator</fullName>
    </submittedName>
</protein>
<dbReference type="GO" id="GO:0000976">
    <property type="term" value="F:transcription cis-regulatory region binding"/>
    <property type="evidence" value="ECO:0007669"/>
    <property type="project" value="TreeGrafter"/>
</dbReference>
<dbReference type="Pfam" id="PF00126">
    <property type="entry name" value="HTH_1"/>
    <property type="match status" value="1"/>
</dbReference>
<proteinExistence type="inferred from homology"/>
<dbReference type="Proteomes" id="UP001219901">
    <property type="component" value="Chromosome"/>
</dbReference>
<evidence type="ECO:0000313" key="6">
    <source>
        <dbReference type="EMBL" id="WFG39789.1"/>
    </source>
</evidence>
<dbReference type="InterPro" id="IPR036388">
    <property type="entry name" value="WH-like_DNA-bd_sf"/>
</dbReference>
<organism evidence="6 7">
    <name type="scientific">Candidatus Lucifugimonas marina</name>
    <dbReference type="NCBI Taxonomy" id="3038979"/>
    <lineage>
        <taxon>Bacteria</taxon>
        <taxon>Bacillati</taxon>
        <taxon>Chloroflexota</taxon>
        <taxon>Dehalococcoidia</taxon>
        <taxon>SAR202 cluster</taxon>
        <taxon>Candidatus Lucifugimonadales</taxon>
        <taxon>Candidatus Lucifugimonadaceae</taxon>
        <taxon>Candidatus Lucifugimonas</taxon>
    </lineage>
</organism>
<dbReference type="AlphaFoldDB" id="A0AAJ5ZEM1"/>
<evidence type="ECO:0000256" key="1">
    <source>
        <dbReference type="ARBA" id="ARBA00009437"/>
    </source>
</evidence>
<dbReference type="Gene3D" id="1.10.10.10">
    <property type="entry name" value="Winged helix-like DNA-binding domain superfamily/Winged helix DNA-binding domain"/>
    <property type="match status" value="1"/>
</dbReference>
<evidence type="ECO:0000256" key="3">
    <source>
        <dbReference type="ARBA" id="ARBA00023163"/>
    </source>
</evidence>